<feature type="compositionally biased region" description="Polar residues" evidence="1">
    <location>
        <begin position="59"/>
        <end position="69"/>
    </location>
</feature>
<feature type="compositionally biased region" description="Low complexity" evidence="1">
    <location>
        <begin position="218"/>
        <end position="233"/>
    </location>
</feature>
<protein>
    <submittedName>
        <fullName evidence="2">Uncharacterized protein</fullName>
    </submittedName>
</protein>
<sequence length="1470" mass="157990">MTDDHDDRDDHDGRSSSSSSSPLVVFPYNPPSTPSWMTEQRRRRQNNRRYGRRSGGSFLASTTITNNRAVPSAIDFDDVDYADETGNSPATAGGSATTGPTYVVIAASGGGGEDGASRIDVSGRPRPTPSRRGRAAAFGGRVVKRSGGTTTSDPGGATSLSSSSSSSSLSWLSSAGRPPVGRRTIEYEFDEEDGHRHHVGSSVPKKNRPNLPRPTPVPSNRNAASSSSLSRPVTAGSGCVSKSSRQQQPPPSSSSSSSDRTRPPLLRRTPSRARALSTTTTIPSMISAENVHPNDFDVVSAAAAETPVKPARSDVGLGVPVSAARRSTRLARLSSSTSMSSSMSSSVVDDRSSTLPGGASSSLSSSASRRSAANPRKRPTVENDESFGGIGQGQLKRPSPPKIVASANTTTTTASRTISYSSPPPSFSATSGSGGGGGGGVGVVRNNNSRAPAVGTESFSSLARRNIGWVNWGADDGMAIINGAPPRTPAGVGARDVATTTTAHTSSRRRCFSDSVFTPYPSMSSPPEFTSAYTAMSPPSGGASSSSRKRRTMKFAAASTSSSPPVTRTPAAASSTPQPFFFSMGRHDHRAIDELSTTAATVDAVSSFMSPPASSSVSVVGIGYEIDDDGNKNNARHQSSFMNDESMMSMGSDMDEDDDNSSNSTASEEECDDAIDVVGNARRELTDAEIFEGKSSHEDFKFLTRSLQRWSQSRDRRGASMGLNNGCLIAVPPEWAFERRANFARWVATAFGFRIGSVGGTGGSFLRCSDAEGMGILARLVRISNDSKAVRLASSTAEAKNAGSACWETIESQKAKPKPKLSIKPSSSKPTSFEGRSSPFLDGMIGDLLADDMKCVTLDEKNSARKNRGNYAVARKNSGNYSVPHLIRSMTLQPLTKIKNTALPCLRHLSPGRRFSGGRPPRLSSECAIHGSDFINHLHCMGSPSPLPMRFSRKTIRECGALLPAPRPSLENGCSKPFDSPHPRNNCFAPLETPSARLVDICLETPMPKQVDNWGSRPVFGKDWGESVSCSDGTMDACYQTFAKSWFTSDFCTNEDLSAKYQIGLDEDDRSFLFAFYNSRLNTEKDDEDSEVASINGDSEDDEFPPEIMSRPIFLSRCDSVGASALDLLHLDDIPSDVGKALGHDRRRTMKLQKYRRMSMCVAAAAELIQPKLKRCYRLSETPTKKRISLNETYINRIMESHIFSHVLSFLSERDLIHSASLVSTRFADFAAEALGNLMLVSVGCDPWTRGIKTDNLCDADDYSLTDVRGISRWHSSVAKSLEKGWPYLMRQFPWAQFLSDGAFKKVFKVWNHQCGAYEALSVMDIDAIDDMGNLSLVGTELAVSSILSSVTKRNICPNFVVTRGVFKCVHLPPSTLWGCAEYCAPGGLTYDGQSQFSNNGTSPPGKCGKLAELDGAMELLLSLVSCDPRTRATPLDVINSRFMADLIEDDSSCYCEDDIVKSYTAYLTN</sequence>
<feature type="compositionally biased region" description="Low complexity" evidence="1">
    <location>
        <begin position="159"/>
        <end position="174"/>
    </location>
</feature>
<keyword evidence="3" id="KW-1185">Reference proteome</keyword>
<name>A0ABD3RBG4_9STRA</name>
<feature type="region of interest" description="Disordered" evidence="1">
    <location>
        <begin position="629"/>
        <end position="673"/>
    </location>
</feature>
<feature type="compositionally biased region" description="Low complexity" evidence="1">
    <location>
        <begin position="555"/>
        <end position="575"/>
    </location>
</feature>
<accession>A0ABD3RBG4</accession>
<feature type="region of interest" description="Disordered" evidence="1">
    <location>
        <begin position="1"/>
        <end position="281"/>
    </location>
</feature>
<reference evidence="2 3" key="1">
    <citation type="submission" date="2024-10" db="EMBL/GenBank/DDBJ databases">
        <title>Updated reference genomes for cyclostephanoid diatoms.</title>
        <authorList>
            <person name="Roberts W.R."/>
            <person name="Alverson A.J."/>
        </authorList>
    </citation>
    <scope>NUCLEOTIDE SEQUENCE [LARGE SCALE GENOMIC DNA]</scope>
    <source>
        <strain evidence="2 3">AJA228-03</strain>
    </source>
</reference>
<proteinExistence type="predicted"/>
<feature type="compositionally biased region" description="Low complexity" evidence="1">
    <location>
        <begin position="243"/>
        <end position="281"/>
    </location>
</feature>
<feature type="compositionally biased region" description="Low complexity" evidence="1">
    <location>
        <begin position="537"/>
        <end position="546"/>
    </location>
</feature>
<dbReference type="EMBL" id="JALLPB020000476">
    <property type="protein sequence ID" value="KAL3808716.1"/>
    <property type="molecule type" value="Genomic_DNA"/>
</dbReference>
<feature type="compositionally biased region" description="Low complexity" evidence="1">
    <location>
        <begin position="642"/>
        <end position="652"/>
    </location>
</feature>
<gene>
    <name evidence="2" type="ORF">ACHAXA_003795</name>
</gene>
<organism evidence="2 3">
    <name type="scientific">Cyclostephanos tholiformis</name>
    <dbReference type="NCBI Taxonomy" id="382380"/>
    <lineage>
        <taxon>Eukaryota</taxon>
        <taxon>Sar</taxon>
        <taxon>Stramenopiles</taxon>
        <taxon>Ochrophyta</taxon>
        <taxon>Bacillariophyta</taxon>
        <taxon>Coscinodiscophyceae</taxon>
        <taxon>Thalassiosirophycidae</taxon>
        <taxon>Stephanodiscales</taxon>
        <taxon>Stephanodiscaceae</taxon>
        <taxon>Cyclostephanos</taxon>
    </lineage>
</organism>
<dbReference type="CDD" id="cd09917">
    <property type="entry name" value="F-box_SF"/>
    <property type="match status" value="1"/>
</dbReference>
<feature type="compositionally biased region" description="Gly residues" evidence="1">
    <location>
        <begin position="432"/>
        <end position="442"/>
    </location>
</feature>
<feature type="region of interest" description="Disordered" evidence="1">
    <location>
        <begin position="531"/>
        <end position="575"/>
    </location>
</feature>
<feature type="compositionally biased region" description="Basic residues" evidence="1">
    <location>
        <begin position="41"/>
        <end position="52"/>
    </location>
</feature>
<feature type="compositionally biased region" description="Low complexity" evidence="1">
    <location>
        <begin position="85"/>
        <end position="101"/>
    </location>
</feature>
<feature type="compositionally biased region" description="Low complexity" evidence="1">
    <location>
        <begin position="330"/>
        <end position="374"/>
    </location>
</feature>
<evidence type="ECO:0000313" key="3">
    <source>
        <dbReference type="Proteomes" id="UP001530377"/>
    </source>
</evidence>
<comment type="caution">
    <text evidence="2">The sequence shown here is derived from an EMBL/GenBank/DDBJ whole genome shotgun (WGS) entry which is preliminary data.</text>
</comment>
<feature type="compositionally biased region" description="Low complexity" evidence="1">
    <location>
        <begin position="405"/>
        <end position="421"/>
    </location>
</feature>
<feature type="region of interest" description="Disordered" evidence="1">
    <location>
        <begin position="816"/>
        <end position="838"/>
    </location>
</feature>
<evidence type="ECO:0000256" key="1">
    <source>
        <dbReference type="SAM" id="MobiDB-lite"/>
    </source>
</evidence>
<feature type="compositionally biased region" description="Polar residues" evidence="1">
    <location>
        <begin position="632"/>
        <end position="641"/>
    </location>
</feature>
<feature type="region of interest" description="Disordered" evidence="1">
    <location>
        <begin position="330"/>
        <end position="449"/>
    </location>
</feature>
<dbReference type="Proteomes" id="UP001530377">
    <property type="component" value="Unassembled WGS sequence"/>
</dbReference>
<evidence type="ECO:0000313" key="2">
    <source>
        <dbReference type="EMBL" id="KAL3808716.1"/>
    </source>
</evidence>